<accession>A0A1J8R7F2</accession>
<protein>
    <submittedName>
        <fullName evidence="1">Uncharacterized protein</fullName>
    </submittedName>
</protein>
<keyword evidence="2" id="KW-1185">Reference proteome</keyword>
<reference evidence="1 2" key="1">
    <citation type="submission" date="2016-03" db="EMBL/GenBank/DDBJ databases">
        <title>Comparative genomics of the ectomycorrhizal sister species Rhizopogon vinicolor and Rhizopogon vesiculosus (Basidiomycota: Boletales) reveals a divergence of the mating type B locus.</title>
        <authorList>
            <person name="Mujic A.B."/>
            <person name="Kuo A."/>
            <person name="Tritt A."/>
            <person name="Lipzen A."/>
            <person name="Chen C."/>
            <person name="Johnson J."/>
            <person name="Sharma A."/>
            <person name="Barry K."/>
            <person name="Grigoriev I.V."/>
            <person name="Spatafora J.W."/>
        </authorList>
    </citation>
    <scope>NUCLEOTIDE SEQUENCE [LARGE SCALE GENOMIC DNA]</scope>
    <source>
        <strain evidence="1 2">AM-OR11-056</strain>
    </source>
</reference>
<comment type="caution">
    <text evidence="1">The sequence shown here is derived from an EMBL/GenBank/DDBJ whole genome shotgun (WGS) entry which is preliminary data.</text>
</comment>
<dbReference type="Proteomes" id="UP000183567">
    <property type="component" value="Unassembled WGS sequence"/>
</dbReference>
<dbReference type="EMBL" id="LVVM01000867">
    <property type="protein sequence ID" value="OJA19812.1"/>
    <property type="molecule type" value="Genomic_DNA"/>
</dbReference>
<name>A0A1J8R7F2_9AGAM</name>
<sequence>MTFAPPPSDLAVPRMNRTMQYADACAAFGGEMRLWTK</sequence>
<proteinExistence type="predicted"/>
<evidence type="ECO:0000313" key="1">
    <source>
        <dbReference type="EMBL" id="OJA19812.1"/>
    </source>
</evidence>
<gene>
    <name evidence="1" type="ORF">AZE42_14150</name>
</gene>
<dbReference type="AlphaFoldDB" id="A0A1J8R7F2"/>
<organism evidence="1 2">
    <name type="scientific">Rhizopogon vesiculosus</name>
    <dbReference type="NCBI Taxonomy" id="180088"/>
    <lineage>
        <taxon>Eukaryota</taxon>
        <taxon>Fungi</taxon>
        <taxon>Dikarya</taxon>
        <taxon>Basidiomycota</taxon>
        <taxon>Agaricomycotina</taxon>
        <taxon>Agaricomycetes</taxon>
        <taxon>Agaricomycetidae</taxon>
        <taxon>Boletales</taxon>
        <taxon>Suillineae</taxon>
        <taxon>Rhizopogonaceae</taxon>
        <taxon>Rhizopogon</taxon>
    </lineage>
</organism>
<evidence type="ECO:0000313" key="2">
    <source>
        <dbReference type="Proteomes" id="UP000183567"/>
    </source>
</evidence>